<protein>
    <submittedName>
        <fullName evidence="2">Uncharacterized protein</fullName>
    </submittedName>
</protein>
<feature type="compositionally biased region" description="Low complexity" evidence="1">
    <location>
        <begin position="838"/>
        <end position="852"/>
    </location>
</feature>
<feature type="region of interest" description="Disordered" evidence="1">
    <location>
        <begin position="942"/>
        <end position="966"/>
    </location>
</feature>
<dbReference type="GO" id="GO:0035267">
    <property type="term" value="C:NuA4 histone acetyltransferase complex"/>
    <property type="evidence" value="ECO:0007669"/>
    <property type="project" value="TreeGrafter"/>
</dbReference>
<feature type="compositionally biased region" description="Low complexity" evidence="1">
    <location>
        <begin position="729"/>
        <end position="741"/>
    </location>
</feature>
<accession>A0A7R8ZKI8</accession>
<evidence type="ECO:0000256" key="1">
    <source>
        <dbReference type="SAM" id="MobiDB-lite"/>
    </source>
</evidence>
<reference evidence="2" key="1">
    <citation type="submission" date="2020-11" db="EMBL/GenBank/DDBJ databases">
        <authorList>
            <person name="Tran Van P."/>
        </authorList>
    </citation>
    <scope>NUCLEOTIDE SEQUENCE</scope>
</reference>
<feature type="region of interest" description="Disordered" evidence="1">
    <location>
        <begin position="31"/>
        <end position="55"/>
    </location>
</feature>
<feature type="compositionally biased region" description="Polar residues" evidence="1">
    <location>
        <begin position="784"/>
        <end position="793"/>
    </location>
</feature>
<dbReference type="GO" id="GO:0006281">
    <property type="term" value="P:DNA repair"/>
    <property type="evidence" value="ECO:0007669"/>
    <property type="project" value="TreeGrafter"/>
</dbReference>
<sequence>MCVYSVLLIFCDDNMSQSALTSPLHAGDVTGDHSYSSAPQIHDYQPPAKVPRIDNADPRDRLFRLSAKRQETIHGLQEKFKQLQRECFILNYLSDLHFVDSKGKQVDSFPEFQSFSSDNDIEKLVIQSSSTVNQVVGGGSSSSNRYQLGVDSCSSPGRTPLVRTPPRQPPLDGREGATDRVTKLKNQNTWVGPLLPVYCDALSFREHKCDYDEHLSQMVWTHVVTQHDKIYKRRCLDVICRSVRKYWVDKLSSQAKTDMNDLCTRMTNAFKVSAEIREFWKDAREITFLRRRLLMSEEPPSCYVEREVEDEDVVDGDDPRVEEEEDEAFDDETVQDEDETMTAAPPRVETVFLVPRDVKGLFDAICRRHREVSFWDRGPVFLMNALPYKMPYEDSALERTKGGFSTAEDIAEKLKRLSKIHVDFVSPTAFFSSLSLRKGKSRQIVDSLFQRRSCSSDEKEKITLETLASKLWALELAAGSKIREPLSAVWTKMTSNPSSSLLQWSGPNRCRSYWSMSSFQNYIRKFKLPSISGDSQWLRVLVVQRSEDEVSSVDKCSPGGFDSEEDDLEPNDDALSARTRRFFAMYDALPSVLQWASSRAYLVKKGSLQPPQAVIKERIFQRERIGMGLWYLRYRFWAMVVQGYISPSKDVKDLGPEVLLLELPKADFHVTETYPDLNLAAFVEQRGINFHHLDSTYFDTLYVDEYYTHQQIPLTSLPDPIAVREKLESSSSPVPSRVPSSKPLPPSPAASATPSPSPTQSWGPVTSPSTPFSRSTASRDHHSYSTIRRSPQPKSLFDRPAPLSASNVTSQSKVRRDLALHRSVALSPVSPPVPPPASSATTGSTSPGTTASVQDSLFPEWQLCEEASIRDSLTKVLELSSVTLVSHQHAANVTVNWDLVAEYVNQKTMHYRSHQHCHQRFETSVLPREEGKITLEVIQNTATAASSKKQSGRKAGGAPGFKVNQPFKANRPQKLEHLVAKDNNAAFTETMNNRLKNPASFQKQLQEAKAALIKSPPASALESAKEWQNPPYTIDGVRFEGYVSAPTIAESLNKRALQEKEKKQQQLQLAQQIQQQRLQQQKYLGNAAVTTQQHQNILLTSQHQQQQQPVVMTSMIQQQQQPPLIMENSRPRGQQLISVVPKSSPQQQQQLVPTAYSTITTGGARVQPPLQQTSKGMLLQGVTVSTSAAAVGLRPGTVYRKMAGPGGGTIHQVTSIPASSQQIVIGGVSATGRRTVATPPHQTLPAQSVRTATQVRAPARQQPQQYFPPTTVRTTSVRQLDPGTLEMLRRQAAVAQAQQQQQQGNRAPGQTIIQTLTPGTVTSVPQAQQQVVTTLNTTAQLLAQVQQASSAQQTGTSPQRLGTSVSAIQAGGTATAIPVSTLHQALQQQQSLLKQGQQLPKNPAAAAATAPAQRLVAASPGTAASVLGQKKIATVSRTPVNTVVPAVTSGVTATVQIVQGNSTSTATQQQLQQLVQSLQKQQQVVQTVKQPMVSHQPLIGSKSAPVPPPVQQMAVITSSSSGGAGTTSGTAQTTKVIPMRTDIKQYQLVTAAPPGCLQHVFTTPAGPTRSLQIGSSGTGSQTLSVRAPPAQTNRGTKTHPTMLTGVLSNSTSTSIVQPDATAHQTNTNTASSLGLMLAQHGNTTVLLPHSSAAQVIGSVLTGTTAGGGNVLVTTNSAGAKRTIVRQTSASEEELNRQVQLNMAKIKKEWEKMNPAAKQGTPAAGVAVALVKGETPPLLPPTASTTSADVSTPQ</sequence>
<name>A0A7R8ZKI8_9CRUS</name>
<dbReference type="EMBL" id="OB660104">
    <property type="protein sequence ID" value="CAD7222780.1"/>
    <property type="molecule type" value="Genomic_DNA"/>
</dbReference>
<gene>
    <name evidence="2" type="ORF">CTOB1V02_LOCUS778</name>
</gene>
<dbReference type="GO" id="GO:0003682">
    <property type="term" value="F:chromatin binding"/>
    <property type="evidence" value="ECO:0007669"/>
    <property type="project" value="TreeGrafter"/>
</dbReference>
<feature type="region of interest" description="Disordered" evidence="1">
    <location>
        <begin position="1570"/>
        <end position="1600"/>
    </location>
</feature>
<feature type="region of interest" description="Disordered" evidence="1">
    <location>
        <begin position="154"/>
        <end position="176"/>
    </location>
</feature>
<feature type="region of interest" description="Disordered" evidence="1">
    <location>
        <begin position="1733"/>
        <end position="1753"/>
    </location>
</feature>
<feature type="region of interest" description="Disordered" evidence="1">
    <location>
        <begin position="725"/>
        <end position="852"/>
    </location>
</feature>
<proteinExistence type="predicted"/>
<feature type="compositionally biased region" description="Acidic residues" evidence="1">
    <location>
        <begin position="313"/>
        <end position="340"/>
    </location>
</feature>
<dbReference type="PANTHER" id="PTHR46459:SF1">
    <property type="entry name" value="E1A-BINDING PROTEIN P400"/>
    <property type="match status" value="1"/>
</dbReference>
<feature type="compositionally biased region" description="Polar residues" evidence="1">
    <location>
        <begin position="759"/>
        <end position="776"/>
    </location>
</feature>
<dbReference type="OrthoDB" id="372624at2759"/>
<evidence type="ECO:0000313" key="2">
    <source>
        <dbReference type="EMBL" id="CAD7222780.1"/>
    </source>
</evidence>
<feature type="region of interest" description="Disordered" evidence="1">
    <location>
        <begin position="313"/>
        <end position="342"/>
    </location>
</feature>
<dbReference type="PANTHER" id="PTHR46459">
    <property type="entry name" value="E1A-BINDING PROTEIN P400-RELATED"/>
    <property type="match status" value="1"/>
</dbReference>
<dbReference type="GO" id="GO:0000812">
    <property type="term" value="C:Swr1 complex"/>
    <property type="evidence" value="ECO:0007669"/>
    <property type="project" value="TreeGrafter"/>
</dbReference>
<organism evidence="2">
    <name type="scientific">Cyprideis torosa</name>
    <dbReference type="NCBI Taxonomy" id="163714"/>
    <lineage>
        <taxon>Eukaryota</taxon>
        <taxon>Metazoa</taxon>
        <taxon>Ecdysozoa</taxon>
        <taxon>Arthropoda</taxon>
        <taxon>Crustacea</taxon>
        <taxon>Oligostraca</taxon>
        <taxon>Ostracoda</taxon>
        <taxon>Podocopa</taxon>
        <taxon>Podocopida</taxon>
        <taxon>Cytherocopina</taxon>
        <taxon>Cytheroidea</taxon>
        <taxon>Cytherideidae</taxon>
        <taxon>Cyprideis</taxon>
    </lineage>
</organism>